<dbReference type="SUPFAM" id="SSF116734">
    <property type="entry name" value="DNA methylase specificity domain"/>
    <property type="match status" value="1"/>
</dbReference>
<evidence type="ECO:0000256" key="1">
    <source>
        <dbReference type="ARBA" id="ARBA00010923"/>
    </source>
</evidence>
<evidence type="ECO:0000256" key="2">
    <source>
        <dbReference type="ARBA" id="ARBA00022747"/>
    </source>
</evidence>
<gene>
    <name evidence="5" type="ORF">DCF82_01645</name>
</gene>
<evidence type="ECO:0000259" key="4">
    <source>
        <dbReference type="Pfam" id="PF01420"/>
    </source>
</evidence>
<comment type="caution">
    <text evidence="5">The sequence shown here is derived from an EMBL/GenBank/DDBJ whole genome shotgun (WGS) entry which is preliminary data.</text>
</comment>
<accession>A0A3B8WGA1</accession>
<comment type="similarity">
    <text evidence="1">Belongs to the type-I restriction system S methylase family.</text>
</comment>
<dbReference type="InterPro" id="IPR044946">
    <property type="entry name" value="Restrct_endonuc_typeI_TRD_sf"/>
</dbReference>
<evidence type="ECO:0000313" key="5">
    <source>
        <dbReference type="EMBL" id="HAC26518.1"/>
    </source>
</evidence>
<keyword evidence="5" id="KW-0255">Endonuclease</keyword>
<dbReference type="GO" id="GO:0003677">
    <property type="term" value="F:DNA binding"/>
    <property type="evidence" value="ECO:0007669"/>
    <property type="project" value="UniProtKB-KW"/>
</dbReference>
<dbReference type="GO" id="GO:0009307">
    <property type="term" value="P:DNA restriction-modification system"/>
    <property type="evidence" value="ECO:0007669"/>
    <property type="project" value="UniProtKB-KW"/>
</dbReference>
<dbReference type="EMBL" id="DLYI01000017">
    <property type="protein sequence ID" value="HAC26518.1"/>
    <property type="molecule type" value="Genomic_DNA"/>
</dbReference>
<keyword evidence="3" id="KW-0238">DNA-binding</keyword>
<organism evidence="5 6">
    <name type="scientific">Marinobacter nauticus</name>
    <name type="common">Marinobacter hydrocarbonoclasticus</name>
    <name type="synonym">Marinobacter aquaeolei</name>
    <dbReference type="NCBI Taxonomy" id="2743"/>
    <lineage>
        <taxon>Bacteria</taxon>
        <taxon>Pseudomonadati</taxon>
        <taxon>Pseudomonadota</taxon>
        <taxon>Gammaproteobacteria</taxon>
        <taxon>Pseudomonadales</taxon>
        <taxon>Marinobacteraceae</taxon>
        <taxon>Marinobacter</taxon>
    </lineage>
</organism>
<keyword evidence="2" id="KW-0680">Restriction system</keyword>
<dbReference type="AlphaFoldDB" id="A0A3B8WGA1"/>
<dbReference type="GO" id="GO:0004519">
    <property type="term" value="F:endonuclease activity"/>
    <property type="evidence" value="ECO:0007669"/>
    <property type="project" value="UniProtKB-KW"/>
</dbReference>
<protein>
    <submittedName>
        <fullName evidence="5">Type I restriction endonuclease subunit S</fullName>
    </submittedName>
</protein>
<dbReference type="Proteomes" id="UP000261325">
    <property type="component" value="Unassembled WGS sequence"/>
</dbReference>
<dbReference type="Pfam" id="PF01420">
    <property type="entry name" value="Methylase_S"/>
    <property type="match status" value="1"/>
</dbReference>
<keyword evidence="5" id="KW-0540">Nuclease</keyword>
<feature type="non-terminal residue" evidence="5">
    <location>
        <position position="113"/>
    </location>
</feature>
<sequence>MDKLDDSVHMDWVSLGAVADIGTGSSNHQDKSENGIYPFYVRSKNVLKSDTFQFDEVAIVVPGEGGIGEIFHYVEGKYALHQRAYRIRVISGILNTKFLYHFMSSNFKKYILA</sequence>
<reference evidence="5 6" key="1">
    <citation type="journal article" date="2018" name="Nat. Biotechnol.">
        <title>A standardized bacterial taxonomy based on genome phylogeny substantially revises the tree of life.</title>
        <authorList>
            <person name="Parks D.H."/>
            <person name="Chuvochina M."/>
            <person name="Waite D.W."/>
            <person name="Rinke C."/>
            <person name="Skarshewski A."/>
            <person name="Chaumeil P.A."/>
            <person name="Hugenholtz P."/>
        </authorList>
    </citation>
    <scope>NUCLEOTIDE SEQUENCE [LARGE SCALE GENOMIC DNA]</scope>
    <source>
        <strain evidence="5">UBA9049</strain>
    </source>
</reference>
<keyword evidence="5" id="KW-0378">Hydrolase</keyword>
<proteinExistence type="inferred from homology"/>
<name>A0A3B8WGA1_MARNT</name>
<dbReference type="InterPro" id="IPR000055">
    <property type="entry name" value="Restrct_endonuc_typeI_TRD"/>
</dbReference>
<feature type="domain" description="Type I restriction modification DNA specificity" evidence="4">
    <location>
        <begin position="13"/>
        <end position="109"/>
    </location>
</feature>
<dbReference type="Gene3D" id="3.90.220.20">
    <property type="entry name" value="DNA methylase specificity domains"/>
    <property type="match status" value="1"/>
</dbReference>
<evidence type="ECO:0000313" key="6">
    <source>
        <dbReference type="Proteomes" id="UP000261325"/>
    </source>
</evidence>
<evidence type="ECO:0000256" key="3">
    <source>
        <dbReference type="ARBA" id="ARBA00023125"/>
    </source>
</evidence>